<evidence type="ECO:0000313" key="2">
    <source>
        <dbReference type="EMBL" id="MBU5674799.1"/>
    </source>
</evidence>
<dbReference type="EMBL" id="JAHLQK010000001">
    <property type="protein sequence ID" value="MBU5674799.1"/>
    <property type="molecule type" value="Genomic_DNA"/>
</dbReference>
<protein>
    <submittedName>
        <fullName evidence="2">Polysaccharide biosynthesis protein</fullName>
    </submittedName>
</protein>
<sequence>MNRFAFLIHPIEIDDIYRKYKYLKILPKMMVEKIVSNVSPSVTSKITDIKSESQEAEGWFIGIPLTSNMMVNMQYQYVLKKIIDSGRIAEKLGARILGLGAYTSVVGDAGVTVAKNLNIAVTTGNTYTVAAAFEATRKACNLLGKNLQESEVAIVGATGSIGKVCAELACREAKKVILVGRNIQRLIEIKLELNQKYGYRVEVECCTNVSNGIENADVVITVTSSVDDVIKAEYIKSGAVVCDVARPRDVSKLVQEKRKDVLVIEGGVIEVPKEVNFNFNFGFPEGLCYACMAETMILALEGKYENFSLGREMQIEKVDEINKLAKKHGFKVAGLRSFEKVIDEKHIESVIKNMKKAHSI</sequence>
<organism evidence="2 3">
    <name type="scientific">Alkaliphilus flagellatus</name>
    <dbReference type="NCBI Taxonomy" id="2841507"/>
    <lineage>
        <taxon>Bacteria</taxon>
        <taxon>Bacillati</taxon>
        <taxon>Bacillota</taxon>
        <taxon>Clostridia</taxon>
        <taxon>Peptostreptococcales</taxon>
        <taxon>Natronincolaceae</taxon>
        <taxon>Alkaliphilus</taxon>
    </lineage>
</organism>
<dbReference type="InterPro" id="IPR006151">
    <property type="entry name" value="Shikm_DH/Glu-tRNA_Rdtase"/>
</dbReference>
<name>A0ABS6FX56_9FIRM</name>
<evidence type="ECO:0000313" key="3">
    <source>
        <dbReference type="Proteomes" id="UP000779508"/>
    </source>
</evidence>
<accession>A0ABS6FX56</accession>
<keyword evidence="3" id="KW-1185">Reference proteome</keyword>
<proteinExistence type="predicted"/>
<feature type="domain" description="Quinate/shikimate 5-dehydrogenase/glutamyl-tRNA reductase" evidence="1">
    <location>
        <begin position="145"/>
        <end position="257"/>
    </location>
</feature>
<gene>
    <name evidence="2" type="ORF">KQI88_00020</name>
</gene>
<dbReference type="Pfam" id="PF01488">
    <property type="entry name" value="Shikimate_DH"/>
    <property type="match status" value="1"/>
</dbReference>
<comment type="caution">
    <text evidence="2">The sequence shown here is derived from an EMBL/GenBank/DDBJ whole genome shotgun (WGS) entry which is preliminary data.</text>
</comment>
<dbReference type="RefSeq" id="WP_216414322.1">
    <property type="nucleotide sequence ID" value="NZ_JAHLQK010000001.1"/>
</dbReference>
<dbReference type="Proteomes" id="UP000779508">
    <property type="component" value="Unassembled WGS sequence"/>
</dbReference>
<evidence type="ECO:0000259" key="1">
    <source>
        <dbReference type="Pfam" id="PF01488"/>
    </source>
</evidence>
<reference evidence="2 3" key="1">
    <citation type="submission" date="2021-06" db="EMBL/GenBank/DDBJ databases">
        <authorList>
            <person name="Sun Q."/>
            <person name="Li D."/>
        </authorList>
    </citation>
    <scope>NUCLEOTIDE SEQUENCE [LARGE SCALE GENOMIC DNA]</scope>
    <source>
        <strain evidence="2 3">MSJ-5</strain>
    </source>
</reference>